<evidence type="ECO:0000313" key="17">
    <source>
        <dbReference type="EMBL" id="MXN17133.1"/>
    </source>
</evidence>
<proteinExistence type="inferred from homology"/>
<evidence type="ECO:0000256" key="3">
    <source>
        <dbReference type="ARBA" id="ARBA00004370"/>
    </source>
</evidence>
<comment type="cofactor">
    <cofactor evidence="1">
        <name>FMN</name>
        <dbReference type="ChEBI" id="CHEBI:58210"/>
    </cofactor>
</comment>
<dbReference type="NCBIfam" id="NF003645">
    <property type="entry name" value="PRK05286.1-2"/>
    <property type="match status" value="1"/>
</dbReference>
<evidence type="ECO:0000256" key="15">
    <source>
        <dbReference type="SAM" id="MobiDB-lite"/>
    </source>
</evidence>
<accession>A0A6L7G3E9</accession>
<comment type="pathway">
    <text evidence="4">Pyrimidine metabolism; UMP biosynthesis via de novo pathway; orotate from (S)-dihydroorotate (quinone route): step 1/1.</text>
</comment>
<dbReference type="InterPro" id="IPR005719">
    <property type="entry name" value="Dihydroorotate_DH_2"/>
</dbReference>
<dbReference type="GO" id="GO:0006207">
    <property type="term" value="P:'de novo' pyrimidine nucleobase biosynthetic process"/>
    <property type="evidence" value="ECO:0007669"/>
    <property type="project" value="UniProtKB-UniRule"/>
</dbReference>
<evidence type="ECO:0000256" key="4">
    <source>
        <dbReference type="ARBA" id="ARBA00005161"/>
    </source>
</evidence>
<dbReference type="UniPathway" id="UPA00070">
    <property type="reaction ID" value="UER00946"/>
</dbReference>
<evidence type="ECO:0000256" key="6">
    <source>
        <dbReference type="ARBA" id="ARBA00012791"/>
    </source>
</evidence>
<dbReference type="Gene3D" id="3.20.20.70">
    <property type="entry name" value="Aldolase class I"/>
    <property type="match status" value="1"/>
</dbReference>
<dbReference type="InterPro" id="IPR050074">
    <property type="entry name" value="DHO_dehydrogenase"/>
</dbReference>
<dbReference type="EC" id="1.3.5.2" evidence="6 14"/>
<comment type="similarity">
    <text evidence="5">Belongs to the dihydroorotate dehydrogenase family. Type 2 subfamily.</text>
</comment>
<feature type="compositionally biased region" description="Low complexity" evidence="15">
    <location>
        <begin position="23"/>
        <end position="32"/>
    </location>
</feature>
<name>A0A6L7G3E9_9RHOB</name>
<sequence length="406" mass="42400">MGTLPRRRALPASLQGPRPHGSPLRLGPAAARRAPRFPGRDPVTSSSLPRTGALARTVERAGLLALHRCDPERAHALSIAALRAGLVPLPGPLTTPRLACSLAGIDLANPLGLAAGFDKNAQALHPLSRAGFGFLEVGAATPRAQPGNPRPRLFRLTADRAVINRFGFNNEGMEAIAARLAARPRDAVLGLNLGANKDSADRAQDFRDVLAHCGAHLDFATVNVSSPNTEKLRDLQGKAALSALLAGVLDTRDSLPRRIPVFLKIAPDLDAEGLADIAAVARDSGIDAVIATNTTLERRGLNDPQGPEAGGLSGAPLFEKSTRVLARLSELTEGKVPLVGVGGISSGAQAYEKIRAGASALQLYSALVYGGLSLVPTILRDLDALLARDGFSTLAEAVGTGRKDWL</sequence>
<dbReference type="AlphaFoldDB" id="A0A6L7G3E9"/>
<protein>
    <recommendedName>
        <fullName evidence="7 14">Dihydroorotate dehydrogenase (quinone)</fullName>
        <ecNumber evidence="6 14">1.3.5.2</ecNumber>
    </recommendedName>
</protein>
<keyword evidence="18" id="KW-1185">Reference proteome</keyword>
<gene>
    <name evidence="17" type="ORF">GR170_04745</name>
</gene>
<keyword evidence="8" id="KW-0285">Flavoprotein</keyword>
<evidence type="ECO:0000256" key="8">
    <source>
        <dbReference type="ARBA" id="ARBA00022630"/>
    </source>
</evidence>
<feature type="region of interest" description="Disordered" evidence="15">
    <location>
        <begin position="1"/>
        <end position="51"/>
    </location>
</feature>
<dbReference type="GO" id="GO:0106430">
    <property type="term" value="F:dihydroorotate dehydrogenase (quinone) activity"/>
    <property type="evidence" value="ECO:0007669"/>
    <property type="project" value="UniProtKB-EC"/>
</dbReference>
<evidence type="ECO:0000256" key="14">
    <source>
        <dbReference type="NCBIfam" id="TIGR01036"/>
    </source>
</evidence>
<comment type="subcellular location">
    <subcellularLocation>
        <location evidence="3">Membrane</location>
    </subcellularLocation>
</comment>
<dbReference type="GO" id="GO:0005737">
    <property type="term" value="C:cytoplasm"/>
    <property type="evidence" value="ECO:0007669"/>
    <property type="project" value="InterPro"/>
</dbReference>
<comment type="function">
    <text evidence="2">Catalyzes the conversion of dihydroorotate to orotate with quinone as electron acceptor.</text>
</comment>
<evidence type="ECO:0000256" key="12">
    <source>
        <dbReference type="ARBA" id="ARBA00023136"/>
    </source>
</evidence>
<evidence type="ECO:0000256" key="10">
    <source>
        <dbReference type="ARBA" id="ARBA00022975"/>
    </source>
</evidence>
<dbReference type="GO" id="GO:0016020">
    <property type="term" value="C:membrane"/>
    <property type="evidence" value="ECO:0007669"/>
    <property type="project" value="UniProtKB-SubCell"/>
</dbReference>
<dbReference type="PANTHER" id="PTHR48109:SF4">
    <property type="entry name" value="DIHYDROOROTATE DEHYDROGENASE (QUINONE), MITOCHONDRIAL"/>
    <property type="match status" value="1"/>
</dbReference>
<dbReference type="NCBIfam" id="NF003652">
    <property type="entry name" value="PRK05286.2-5"/>
    <property type="match status" value="1"/>
</dbReference>
<dbReference type="PANTHER" id="PTHR48109">
    <property type="entry name" value="DIHYDROOROTATE DEHYDROGENASE (QUINONE), MITOCHONDRIAL-RELATED"/>
    <property type="match status" value="1"/>
</dbReference>
<evidence type="ECO:0000256" key="13">
    <source>
        <dbReference type="ARBA" id="ARBA00048639"/>
    </source>
</evidence>
<dbReference type="InterPro" id="IPR013785">
    <property type="entry name" value="Aldolase_TIM"/>
</dbReference>
<dbReference type="NCBIfam" id="TIGR01036">
    <property type="entry name" value="pyrD_sub2"/>
    <property type="match status" value="1"/>
</dbReference>
<dbReference type="EMBL" id="WUMU01000003">
    <property type="protein sequence ID" value="MXN17133.1"/>
    <property type="molecule type" value="Genomic_DNA"/>
</dbReference>
<dbReference type="InterPro" id="IPR005720">
    <property type="entry name" value="Dihydroorotate_DH_cat"/>
</dbReference>
<dbReference type="PROSITE" id="PS00912">
    <property type="entry name" value="DHODEHASE_2"/>
    <property type="match status" value="1"/>
</dbReference>
<dbReference type="SUPFAM" id="SSF51395">
    <property type="entry name" value="FMN-linked oxidoreductases"/>
    <property type="match status" value="1"/>
</dbReference>
<comment type="catalytic activity">
    <reaction evidence="13">
        <text>(S)-dihydroorotate + a quinone = orotate + a quinol</text>
        <dbReference type="Rhea" id="RHEA:30187"/>
        <dbReference type="ChEBI" id="CHEBI:24646"/>
        <dbReference type="ChEBI" id="CHEBI:30839"/>
        <dbReference type="ChEBI" id="CHEBI:30864"/>
        <dbReference type="ChEBI" id="CHEBI:132124"/>
        <dbReference type="EC" id="1.3.5.2"/>
    </reaction>
</comment>
<organism evidence="17 18">
    <name type="scientific">Pseudooceanicola albus</name>
    <dbReference type="NCBI Taxonomy" id="2692189"/>
    <lineage>
        <taxon>Bacteria</taxon>
        <taxon>Pseudomonadati</taxon>
        <taxon>Pseudomonadota</taxon>
        <taxon>Alphaproteobacteria</taxon>
        <taxon>Rhodobacterales</taxon>
        <taxon>Paracoccaceae</taxon>
        <taxon>Pseudooceanicola</taxon>
    </lineage>
</organism>
<evidence type="ECO:0000256" key="5">
    <source>
        <dbReference type="ARBA" id="ARBA00005359"/>
    </source>
</evidence>
<keyword evidence="11 17" id="KW-0560">Oxidoreductase</keyword>
<evidence type="ECO:0000256" key="9">
    <source>
        <dbReference type="ARBA" id="ARBA00022643"/>
    </source>
</evidence>
<evidence type="ECO:0000256" key="1">
    <source>
        <dbReference type="ARBA" id="ARBA00001917"/>
    </source>
</evidence>
<evidence type="ECO:0000256" key="11">
    <source>
        <dbReference type="ARBA" id="ARBA00023002"/>
    </source>
</evidence>
<keyword evidence="9" id="KW-0288">FMN</keyword>
<reference evidence="17 18" key="1">
    <citation type="submission" date="2019-12" db="EMBL/GenBank/DDBJ databases">
        <authorList>
            <person name="Li M."/>
        </authorList>
    </citation>
    <scope>NUCLEOTIDE SEQUENCE [LARGE SCALE GENOMIC DNA]</scope>
    <source>
        <strain evidence="17 18">GBMRC 2024</strain>
    </source>
</reference>
<dbReference type="CDD" id="cd04738">
    <property type="entry name" value="DHOD_2_like"/>
    <property type="match status" value="1"/>
</dbReference>
<evidence type="ECO:0000256" key="7">
    <source>
        <dbReference type="ARBA" id="ARBA00018366"/>
    </source>
</evidence>
<keyword evidence="10" id="KW-0665">Pyrimidine biosynthesis</keyword>
<evidence type="ECO:0000256" key="2">
    <source>
        <dbReference type="ARBA" id="ARBA00003125"/>
    </source>
</evidence>
<evidence type="ECO:0000259" key="16">
    <source>
        <dbReference type="Pfam" id="PF01180"/>
    </source>
</evidence>
<feature type="domain" description="Dihydroorotate dehydrogenase catalytic" evidence="16">
    <location>
        <begin position="98"/>
        <end position="386"/>
    </location>
</feature>
<dbReference type="InterPro" id="IPR001295">
    <property type="entry name" value="Dihydroorotate_DH_CS"/>
</dbReference>
<dbReference type="GO" id="GO:0044205">
    <property type="term" value="P:'de novo' UMP biosynthetic process"/>
    <property type="evidence" value="ECO:0007669"/>
    <property type="project" value="UniProtKB-UniPathway"/>
</dbReference>
<dbReference type="PROSITE" id="PS00911">
    <property type="entry name" value="DHODEHASE_1"/>
    <property type="match status" value="1"/>
</dbReference>
<comment type="caution">
    <text evidence="17">The sequence shown here is derived from an EMBL/GenBank/DDBJ whole genome shotgun (WGS) entry which is preliminary data.</text>
</comment>
<evidence type="ECO:0000313" key="18">
    <source>
        <dbReference type="Proteomes" id="UP000477911"/>
    </source>
</evidence>
<dbReference type="Pfam" id="PF01180">
    <property type="entry name" value="DHO_dh"/>
    <property type="match status" value="1"/>
</dbReference>
<dbReference type="Proteomes" id="UP000477911">
    <property type="component" value="Unassembled WGS sequence"/>
</dbReference>
<keyword evidence="12" id="KW-0472">Membrane</keyword>